<evidence type="ECO:0000313" key="1">
    <source>
        <dbReference type="EMBL" id="KAH3696861.1"/>
    </source>
</evidence>
<organism evidence="1 2">
    <name type="scientific">Dreissena polymorpha</name>
    <name type="common">Zebra mussel</name>
    <name type="synonym">Mytilus polymorpha</name>
    <dbReference type="NCBI Taxonomy" id="45954"/>
    <lineage>
        <taxon>Eukaryota</taxon>
        <taxon>Metazoa</taxon>
        <taxon>Spiralia</taxon>
        <taxon>Lophotrochozoa</taxon>
        <taxon>Mollusca</taxon>
        <taxon>Bivalvia</taxon>
        <taxon>Autobranchia</taxon>
        <taxon>Heteroconchia</taxon>
        <taxon>Euheterodonta</taxon>
        <taxon>Imparidentia</taxon>
        <taxon>Neoheterodontei</taxon>
        <taxon>Myida</taxon>
        <taxon>Dreissenoidea</taxon>
        <taxon>Dreissenidae</taxon>
        <taxon>Dreissena</taxon>
    </lineage>
</organism>
<dbReference type="AlphaFoldDB" id="A0A9D4BBX9"/>
<reference evidence="1" key="1">
    <citation type="journal article" date="2019" name="bioRxiv">
        <title>The Genome of the Zebra Mussel, Dreissena polymorpha: A Resource for Invasive Species Research.</title>
        <authorList>
            <person name="McCartney M.A."/>
            <person name="Auch B."/>
            <person name="Kono T."/>
            <person name="Mallez S."/>
            <person name="Zhang Y."/>
            <person name="Obille A."/>
            <person name="Becker A."/>
            <person name="Abrahante J.E."/>
            <person name="Garbe J."/>
            <person name="Badalamenti J.P."/>
            <person name="Herman A."/>
            <person name="Mangelson H."/>
            <person name="Liachko I."/>
            <person name="Sullivan S."/>
            <person name="Sone E.D."/>
            <person name="Koren S."/>
            <person name="Silverstein K.A.T."/>
            <person name="Beckman K.B."/>
            <person name="Gohl D.M."/>
        </authorList>
    </citation>
    <scope>NUCLEOTIDE SEQUENCE</scope>
    <source>
        <strain evidence="1">Duluth1</strain>
        <tissue evidence="1">Whole animal</tissue>
    </source>
</reference>
<dbReference type="EMBL" id="JAIWYP010000016">
    <property type="protein sequence ID" value="KAH3696861.1"/>
    <property type="molecule type" value="Genomic_DNA"/>
</dbReference>
<evidence type="ECO:0000313" key="2">
    <source>
        <dbReference type="Proteomes" id="UP000828390"/>
    </source>
</evidence>
<comment type="caution">
    <text evidence="1">The sequence shown here is derived from an EMBL/GenBank/DDBJ whole genome shotgun (WGS) entry which is preliminary data.</text>
</comment>
<sequence length="89" mass="10116">MFITSFSRFRFHIALLTDKVLRLAWSRKGSDRKEGMLRAHFTDMKSNFAAASYVCSTGSLCACRYMLMLTSANVLYREPKPTGAVLALW</sequence>
<proteinExistence type="predicted"/>
<keyword evidence="2" id="KW-1185">Reference proteome</keyword>
<accession>A0A9D4BBX9</accession>
<reference evidence="1" key="2">
    <citation type="submission" date="2020-11" db="EMBL/GenBank/DDBJ databases">
        <authorList>
            <person name="McCartney M.A."/>
            <person name="Auch B."/>
            <person name="Kono T."/>
            <person name="Mallez S."/>
            <person name="Becker A."/>
            <person name="Gohl D.M."/>
            <person name="Silverstein K.A.T."/>
            <person name="Koren S."/>
            <person name="Bechman K.B."/>
            <person name="Herman A."/>
            <person name="Abrahante J.E."/>
            <person name="Garbe J."/>
        </authorList>
    </citation>
    <scope>NUCLEOTIDE SEQUENCE</scope>
    <source>
        <strain evidence="1">Duluth1</strain>
        <tissue evidence="1">Whole animal</tissue>
    </source>
</reference>
<gene>
    <name evidence="1" type="ORF">DPMN_084341</name>
</gene>
<dbReference type="Proteomes" id="UP000828390">
    <property type="component" value="Unassembled WGS sequence"/>
</dbReference>
<protein>
    <submittedName>
        <fullName evidence="1">Uncharacterized protein</fullName>
    </submittedName>
</protein>
<name>A0A9D4BBX9_DREPO</name>